<keyword evidence="4" id="KW-1185">Reference proteome</keyword>
<feature type="signal peptide" evidence="1">
    <location>
        <begin position="1"/>
        <end position="19"/>
    </location>
</feature>
<feature type="domain" description="3-keto-alpha-glucoside-1,2-lyase/3-keto-2-hydroxy-glucal hydratase" evidence="2">
    <location>
        <begin position="23"/>
        <end position="205"/>
    </location>
</feature>
<dbReference type="Proteomes" id="UP000297647">
    <property type="component" value="Unassembled WGS sequence"/>
</dbReference>
<name>A0A4Y9QYT0_9BACT</name>
<feature type="chain" id="PRO_5021353323" evidence="1">
    <location>
        <begin position="20"/>
        <end position="208"/>
    </location>
</feature>
<dbReference type="GO" id="GO:0005975">
    <property type="term" value="P:carbohydrate metabolic process"/>
    <property type="evidence" value="ECO:0007669"/>
    <property type="project" value="UniProtKB-ARBA"/>
</dbReference>
<gene>
    <name evidence="3" type="ORF">E4S40_08410</name>
</gene>
<reference evidence="3 4" key="1">
    <citation type="submission" date="2019-03" db="EMBL/GenBank/DDBJ databases">
        <title>Algoriphagus sp. nov, a new strain isolated from root system soil of mangrove plant Kandelia.</title>
        <authorList>
            <person name="Yin Q."/>
            <person name="Wang K."/>
            <person name="Song Z."/>
        </authorList>
    </citation>
    <scope>NUCLEOTIDE SEQUENCE [LARGE SCALE GENOMIC DNA]</scope>
    <source>
        <strain evidence="3 4">XY-J91</strain>
    </source>
</reference>
<organism evidence="3 4">
    <name type="scientific">Algoriphagus kandeliae</name>
    <dbReference type="NCBI Taxonomy" id="2562278"/>
    <lineage>
        <taxon>Bacteria</taxon>
        <taxon>Pseudomonadati</taxon>
        <taxon>Bacteroidota</taxon>
        <taxon>Cytophagia</taxon>
        <taxon>Cytophagales</taxon>
        <taxon>Cyclobacteriaceae</taxon>
        <taxon>Algoriphagus</taxon>
    </lineage>
</organism>
<dbReference type="Pfam" id="PF06439">
    <property type="entry name" value="3keto-disac_hyd"/>
    <property type="match status" value="1"/>
</dbReference>
<keyword evidence="1" id="KW-0732">Signal</keyword>
<evidence type="ECO:0000313" key="3">
    <source>
        <dbReference type="EMBL" id="TFV96235.1"/>
    </source>
</evidence>
<comment type="caution">
    <text evidence="3">The sequence shown here is derived from an EMBL/GenBank/DDBJ whole genome shotgun (WGS) entry which is preliminary data.</text>
</comment>
<sequence>MKNLLSLFSFFLIVFSAQAQTGQWIELFNGKDLEGWEISENPSSFSVIDGMIKVDGPRAHAFYQGPVGNHDFKDFELLVEVKTMPKANSGIFIHTQYQESGWPNKGYEIQVNQSHSDWRKSGSLYSFNDVRDVYVEDGEWYTYHIIVEGDQATVKINDRIVMEYDESEDSNRPENAGMKEFDRGTIALQAHDPESVIYYRSVKIKLLD</sequence>
<dbReference type="EMBL" id="SPSB01000002">
    <property type="protein sequence ID" value="TFV96235.1"/>
    <property type="molecule type" value="Genomic_DNA"/>
</dbReference>
<dbReference type="SUPFAM" id="SSF49899">
    <property type="entry name" value="Concanavalin A-like lectins/glucanases"/>
    <property type="match status" value="1"/>
</dbReference>
<proteinExistence type="predicted"/>
<dbReference type="GO" id="GO:0004553">
    <property type="term" value="F:hydrolase activity, hydrolyzing O-glycosyl compounds"/>
    <property type="evidence" value="ECO:0007669"/>
    <property type="project" value="UniProtKB-ARBA"/>
</dbReference>
<dbReference type="OrthoDB" id="949239at2"/>
<dbReference type="InterPro" id="IPR013320">
    <property type="entry name" value="ConA-like_dom_sf"/>
</dbReference>
<protein>
    <submittedName>
        <fullName evidence="3">DUF1080 domain-containing protein</fullName>
    </submittedName>
</protein>
<dbReference type="RefSeq" id="WP_135072958.1">
    <property type="nucleotide sequence ID" value="NZ_SPSB01000002.1"/>
</dbReference>
<evidence type="ECO:0000259" key="2">
    <source>
        <dbReference type="Pfam" id="PF06439"/>
    </source>
</evidence>
<dbReference type="AlphaFoldDB" id="A0A4Y9QYT0"/>
<dbReference type="InterPro" id="IPR010496">
    <property type="entry name" value="AL/BT2_dom"/>
</dbReference>
<accession>A0A4Y9QYT0</accession>
<evidence type="ECO:0000313" key="4">
    <source>
        <dbReference type="Proteomes" id="UP000297647"/>
    </source>
</evidence>
<evidence type="ECO:0000256" key="1">
    <source>
        <dbReference type="SAM" id="SignalP"/>
    </source>
</evidence>
<dbReference type="Gene3D" id="2.60.120.560">
    <property type="entry name" value="Exo-inulinase, domain 1"/>
    <property type="match status" value="1"/>
</dbReference>